<dbReference type="OrthoDB" id="2004167at2"/>
<gene>
    <name evidence="11" type="ORF">CYL18_09850</name>
</gene>
<dbReference type="AlphaFoldDB" id="A0A2S7N0V0"/>
<feature type="signal peptide" evidence="9">
    <location>
        <begin position="1"/>
        <end position="20"/>
    </location>
</feature>
<dbReference type="InterPro" id="IPR056304">
    <property type="entry name" value="Lip-like_C"/>
</dbReference>
<evidence type="ECO:0000256" key="7">
    <source>
        <dbReference type="ARBA" id="ARBA00022963"/>
    </source>
</evidence>
<dbReference type="GO" id="GO:0016042">
    <property type="term" value="P:lipid catabolic process"/>
    <property type="evidence" value="ECO:0007669"/>
    <property type="project" value="UniProtKB-KW"/>
</dbReference>
<dbReference type="GO" id="GO:0004806">
    <property type="term" value="F:triacylglycerol lipase activity"/>
    <property type="evidence" value="ECO:0007669"/>
    <property type="project" value="UniProtKB-EC"/>
</dbReference>
<comment type="catalytic activity">
    <reaction evidence="1">
        <text>a triacylglycerol + H2O = a diacylglycerol + a fatty acid + H(+)</text>
        <dbReference type="Rhea" id="RHEA:12044"/>
        <dbReference type="ChEBI" id="CHEBI:15377"/>
        <dbReference type="ChEBI" id="CHEBI:15378"/>
        <dbReference type="ChEBI" id="CHEBI:17855"/>
        <dbReference type="ChEBI" id="CHEBI:18035"/>
        <dbReference type="ChEBI" id="CHEBI:28868"/>
        <dbReference type="EC" id="3.1.1.3"/>
    </reaction>
</comment>
<comment type="subcellular location">
    <subcellularLocation>
        <location evidence="2">Secreted</location>
    </subcellularLocation>
</comment>
<dbReference type="Proteomes" id="UP000239663">
    <property type="component" value="Unassembled WGS sequence"/>
</dbReference>
<feature type="chain" id="PRO_5015686124" description="triacylglycerol lipase" evidence="9">
    <location>
        <begin position="21"/>
        <end position="410"/>
    </location>
</feature>
<evidence type="ECO:0000259" key="10">
    <source>
        <dbReference type="Pfam" id="PF24708"/>
    </source>
</evidence>
<name>A0A2S7N0V0_9BACI</name>
<keyword evidence="4" id="KW-0964">Secreted</keyword>
<evidence type="ECO:0000256" key="4">
    <source>
        <dbReference type="ARBA" id="ARBA00022525"/>
    </source>
</evidence>
<protein>
    <recommendedName>
        <fullName evidence="3">triacylglycerol lipase</fullName>
        <ecNumber evidence="3">3.1.1.3</ecNumber>
    </recommendedName>
</protein>
<evidence type="ECO:0000256" key="5">
    <source>
        <dbReference type="ARBA" id="ARBA00022729"/>
    </source>
</evidence>
<evidence type="ECO:0000313" key="12">
    <source>
        <dbReference type="Proteomes" id="UP000239663"/>
    </source>
</evidence>
<evidence type="ECO:0000256" key="2">
    <source>
        <dbReference type="ARBA" id="ARBA00004613"/>
    </source>
</evidence>
<keyword evidence="5 9" id="KW-0732">Signal</keyword>
<evidence type="ECO:0000256" key="3">
    <source>
        <dbReference type="ARBA" id="ARBA00013279"/>
    </source>
</evidence>
<evidence type="ECO:0000313" key="11">
    <source>
        <dbReference type="EMBL" id="PQD95598.1"/>
    </source>
</evidence>
<sequence>MIAVVLVLLMLPYQPFQANAAENEGNNYPIVFVHGLGGWGEDEFAGYPYWGGTKDVIGHLNDLGYEAYQATVSPVSSNYDRSVELYHYIKGGTVDYGAAHAKEHGHARYGRTFPGIYPEWDKNHPIHLVGHSMGGLTSRGVIDLLEDGSEEERAYQQAHPEETISSLFEGGKSWVHSATSIGTPHNGSTFADNENLIIDFIKNFVLNISTATGISKENFLYDFKLDQWGIRRQAGETFTSYLNRVMNSRVWDSEDISVYDLSTPGAAVLNEKVDTKSDVYYFSYTGQSTKASLLTGHHLPIVSSHPIVLAPSTYIGKFTRNNPAEGPIIDKSWWPNDGFVSTISSLYPDGQPNTAYDDSPEKGVWNYHPIKNTWDHLDFIGIFSLSTHTKPFNVYPLYEEIAENVSSLQP</sequence>
<evidence type="ECO:0000256" key="1">
    <source>
        <dbReference type="ARBA" id="ARBA00001024"/>
    </source>
</evidence>
<evidence type="ECO:0000256" key="6">
    <source>
        <dbReference type="ARBA" id="ARBA00022801"/>
    </source>
</evidence>
<dbReference type="Pfam" id="PF24708">
    <property type="entry name" value="Lip_C"/>
    <property type="match status" value="1"/>
</dbReference>
<dbReference type="SUPFAM" id="SSF53474">
    <property type="entry name" value="alpha/beta-Hydrolases"/>
    <property type="match status" value="1"/>
</dbReference>
<evidence type="ECO:0000256" key="9">
    <source>
        <dbReference type="SAM" id="SignalP"/>
    </source>
</evidence>
<dbReference type="GO" id="GO:0005576">
    <property type="term" value="C:extracellular region"/>
    <property type="evidence" value="ECO:0007669"/>
    <property type="project" value="UniProtKB-SubCell"/>
</dbReference>
<evidence type="ECO:0000256" key="8">
    <source>
        <dbReference type="ARBA" id="ARBA00023098"/>
    </source>
</evidence>
<keyword evidence="8" id="KW-0443">Lipid metabolism</keyword>
<keyword evidence="6" id="KW-0378">Hydrolase</keyword>
<keyword evidence="12" id="KW-1185">Reference proteome</keyword>
<dbReference type="Gene3D" id="3.40.50.1820">
    <property type="entry name" value="alpha/beta hydrolase"/>
    <property type="match status" value="1"/>
</dbReference>
<dbReference type="PANTHER" id="PTHR34043:SF3">
    <property type="entry name" value="ALPHA_BETA-HYDROLASES SUPERFAMILY PROTEIN"/>
    <property type="match status" value="1"/>
</dbReference>
<accession>A0A2S7N0V0</accession>
<feature type="domain" description="Lipase-like C-terminal" evidence="10">
    <location>
        <begin position="26"/>
        <end position="404"/>
    </location>
</feature>
<dbReference type="PANTHER" id="PTHR34043">
    <property type="entry name" value="ALPHA/BETA-HYDROLASES SUPERFAMILY PROTEIN"/>
    <property type="match status" value="1"/>
</dbReference>
<organism evidence="11 12">
    <name type="scientific">Pradoshia eiseniae</name>
    <dbReference type="NCBI Taxonomy" id="2064768"/>
    <lineage>
        <taxon>Bacteria</taxon>
        <taxon>Bacillati</taxon>
        <taxon>Bacillota</taxon>
        <taxon>Bacilli</taxon>
        <taxon>Bacillales</taxon>
        <taxon>Bacillaceae</taxon>
        <taxon>Pradoshia</taxon>
    </lineage>
</organism>
<reference evidence="11 12" key="1">
    <citation type="submission" date="2017-12" db="EMBL/GenBank/DDBJ databases">
        <title>Taxonomic description and draft genome of Pradoshia cofamensis Gen. nov., sp. nov., a thermotolerant bacillale isolated from anterior gut of earthworm Eisenia fetida.</title>
        <authorList>
            <person name="Saha T."/>
            <person name="Chakraborty R."/>
        </authorList>
    </citation>
    <scope>NUCLEOTIDE SEQUENCE [LARGE SCALE GENOMIC DNA]</scope>
    <source>
        <strain evidence="11 12">EAG3</strain>
    </source>
</reference>
<proteinExistence type="predicted"/>
<dbReference type="InterPro" id="IPR029058">
    <property type="entry name" value="AB_hydrolase_fold"/>
</dbReference>
<keyword evidence="7" id="KW-0442">Lipid degradation</keyword>
<comment type="caution">
    <text evidence="11">The sequence shown here is derived from an EMBL/GenBank/DDBJ whole genome shotgun (WGS) entry which is preliminary data.</text>
</comment>
<dbReference type="EC" id="3.1.1.3" evidence="3"/>
<dbReference type="EMBL" id="PKOZ01000004">
    <property type="protein sequence ID" value="PQD95598.1"/>
    <property type="molecule type" value="Genomic_DNA"/>
</dbReference>